<gene>
    <name evidence="2" type="ORF">PXEA_LOCUS22602</name>
</gene>
<reference evidence="2" key="1">
    <citation type="submission" date="2018-11" db="EMBL/GenBank/DDBJ databases">
        <authorList>
            <consortium name="Pathogen Informatics"/>
        </authorList>
    </citation>
    <scope>NUCLEOTIDE SEQUENCE</scope>
</reference>
<evidence type="ECO:0000313" key="2">
    <source>
        <dbReference type="EMBL" id="VEL29162.1"/>
    </source>
</evidence>
<comment type="caution">
    <text evidence="2">The sequence shown here is derived from an EMBL/GenBank/DDBJ whole genome shotgun (WGS) entry which is preliminary data.</text>
</comment>
<accession>A0A3S5C1G6</accession>
<dbReference type="Proteomes" id="UP000784294">
    <property type="component" value="Unassembled WGS sequence"/>
</dbReference>
<feature type="non-terminal residue" evidence="2">
    <location>
        <position position="1"/>
    </location>
</feature>
<organism evidence="2 3">
    <name type="scientific">Protopolystoma xenopodis</name>
    <dbReference type="NCBI Taxonomy" id="117903"/>
    <lineage>
        <taxon>Eukaryota</taxon>
        <taxon>Metazoa</taxon>
        <taxon>Spiralia</taxon>
        <taxon>Lophotrochozoa</taxon>
        <taxon>Platyhelminthes</taxon>
        <taxon>Monogenea</taxon>
        <taxon>Polyopisthocotylea</taxon>
        <taxon>Polystomatidea</taxon>
        <taxon>Polystomatidae</taxon>
        <taxon>Protopolystoma</taxon>
    </lineage>
</organism>
<protein>
    <submittedName>
        <fullName evidence="2">Uncharacterized protein</fullName>
    </submittedName>
</protein>
<evidence type="ECO:0000256" key="1">
    <source>
        <dbReference type="SAM" id="MobiDB-lite"/>
    </source>
</evidence>
<sequence>MYLLSTSSPPLQSTGSTSDIPKLALSDISQTAASISRPFEEPLCHPSLSDRPTCRVLTTDVKDSHRSNGVCCSNSSMADMRQRSYSDALRPERHRSRRLASRTQFLHESCSRTSVQGGMLPTILPKQQEKQQIGGSGTSCGPMSVPSAFGVNPAQCSTCPSSNSSSASYPRFLSSEQPVSLQSLVSTPVTSSNITTKNCVTVAISSCIQASRLDVATCWDVRSTLKNGRPTLCWSQKRNSGGERVADADSVSGQALATTMTVKPFNACRNETIASISSTLPPEATTTLTARSMTIKEPKEASRNSVNDIATCLERLIHPS</sequence>
<name>A0A3S5C1G6_9PLAT</name>
<keyword evidence="3" id="KW-1185">Reference proteome</keyword>
<feature type="region of interest" description="Disordered" evidence="1">
    <location>
        <begin position="1"/>
        <end position="20"/>
    </location>
</feature>
<feature type="compositionally biased region" description="Low complexity" evidence="1">
    <location>
        <begin position="1"/>
        <end position="18"/>
    </location>
</feature>
<dbReference type="AlphaFoldDB" id="A0A3S5C1G6"/>
<dbReference type="EMBL" id="CAAALY010100792">
    <property type="protein sequence ID" value="VEL29162.1"/>
    <property type="molecule type" value="Genomic_DNA"/>
</dbReference>
<proteinExistence type="predicted"/>
<evidence type="ECO:0000313" key="3">
    <source>
        <dbReference type="Proteomes" id="UP000784294"/>
    </source>
</evidence>